<dbReference type="Proteomes" id="UP000242188">
    <property type="component" value="Unassembled WGS sequence"/>
</dbReference>
<dbReference type="AlphaFoldDB" id="A0A210PFH5"/>
<evidence type="ECO:0000313" key="1">
    <source>
        <dbReference type="EMBL" id="OWF35238.1"/>
    </source>
</evidence>
<dbReference type="EMBL" id="NEDP02076736">
    <property type="protein sequence ID" value="OWF35238.1"/>
    <property type="molecule type" value="Genomic_DNA"/>
</dbReference>
<accession>A0A210PFH5</accession>
<evidence type="ECO:0000313" key="2">
    <source>
        <dbReference type="Proteomes" id="UP000242188"/>
    </source>
</evidence>
<keyword evidence="2" id="KW-1185">Reference proteome</keyword>
<organism evidence="1 2">
    <name type="scientific">Mizuhopecten yessoensis</name>
    <name type="common">Japanese scallop</name>
    <name type="synonym">Patinopecten yessoensis</name>
    <dbReference type="NCBI Taxonomy" id="6573"/>
    <lineage>
        <taxon>Eukaryota</taxon>
        <taxon>Metazoa</taxon>
        <taxon>Spiralia</taxon>
        <taxon>Lophotrochozoa</taxon>
        <taxon>Mollusca</taxon>
        <taxon>Bivalvia</taxon>
        <taxon>Autobranchia</taxon>
        <taxon>Pteriomorphia</taxon>
        <taxon>Pectinida</taxon>
        <taxon>Pectinoidea</taxon>
        <taxon>Pectinidae</taxon>
        <taxon>Mizuhopecten</taxon>
    </lineage>
</organism>
<gene>
    <name evidence="1" type="ORF">KP79_PYT05989</name>
</gene>
<comment type="caution">
    <text evidence="1">The sequence shown here is derived from an EMBL/GenBank/DDBJ whole genome shotgun (WGS) entry which is preliminary data.</text>
</comment>
<proteinExistence type="predicted"/>
<reference evidence="1 2" key="1">
    <citation type="journal article" date="2017" name="Nat. Ecol. Evol.">
        <title>Scallop genome provides insights into evolution of bilaterian karyotype and development.</title>
        <authorList>
            <person name="Wang S."/>
            <person name="Zhang J."/>
            <person name="Jiao W."/>
            <person name="Li J."/>
            <person name="Xun X."/>
            <person name="Sun Y."/>
            <person name="Guo X."/>
            <person name="Huan P."/>
            <person name="Dong B."/>
            <person name="Zhang L."/>
            <person name="Hu X."/>
            <person name="Sun X."/>
            <person name="Wang J."/>
            <person name="Zhao C."/>
            <person name="Wang Y."/>
            <person name="Wang D."/>
            <person name="Huang X."/>
            <person name="Wang R."/>
            <person name="Lv J."/>
            <person name="Li Y."/>
            <person name="Zhang Z."/>
            <person name="Liu B."/>
            <person name="Lu W."/>
            <person name="Hui Y."/>
            <person name="Liang J."/>
            <person name="Zhou Z."/>
            <person name="Hou R."/>
            <person name="Li X."/>
            <person name="Liu Y."/>
            <person name="Li H."/>
            <person name="Ning X."/>
            <person name="Lin Y."/>
            <person name="Zhao L."/>
            <person name="Xing Q."/>
            <person name="Dou J."/>
            <person name="Li Y."/>
            <person name="Mao J."/>
            <person name="Guo H."/>
            <person name="Dou H."/>
            <person name="Li T."/>
            <person name="Mu C."/>
            <person name="Jiang W."/>
            <person name="Fu Q."/>
            <person name="Fu X."/>
            <person name="Miao Y."/>
            <person name="Liu J."/>
            <person name="Yu Q."/>
            <person name="Li R."/>
            <person name="Liao H."/>
            <person name="Li X."/>
            <person name="Kong Y."/>
            <person name="Jiang Z."/>
            <person name="Chourrout D."/>
            <person name="Li R."/>
            <person name="Bao Z."/>
        </authorList>
    </citation>
    <scope>NUCLEOTIDE SEQUENCE [LARGE SCALE GENOMIC DNA]</scope>
    <source>
        <strain evidence="1 2">PY_sf001</strain>
    </source>
</reference>
<dbReference type="PANTHER" id="PTHR20872:SF1">
    <property type="entry name" value="F-BOX DOMAIN-CONTAINING PROTEIN"/>
    <property type="match status" value="1"/>
</dbReference>
<dbReference type="PANTHER" id="PTHR20872">
    <property type="match status" value="1"/>
</dbReference>
<name>A0A210PFH5_MIZYE</name>
<sequence length="460" mass="53711">MRRCRIMDVNQYQMTAASHRSTDHLALTDLPSVVVTHMLSYLTWEEKLSIIIAVPQWCSCLRSVAAWNCVEYGNEMDENVYFLKEKRTKFLFCIKQYGKYMRSLKLSFGGKLSHMAVKITHAISEFCPHLTAFHIAQEVPFQVDESLVWRKSVVSGICGILQSCKLLSNVCICQPVIDWTESPDNNIILNIIQQGLAHKLTSLELNAESLWGHEGYLEFLKNFTHLKRLVTRRENITDEILLYLVEHKLEEVTLVQEEEIPLQQQEHLKEMFWTKVLSICPTFQIDMVLRYIMVIKDSFPAKMPLRRLILDDLVNIVTKGVLEHLVDNYKDCLQYFTYTNSLLENYETGDRRLPSSLVNMAMRCTKLRYLQYGFPLSSTSILLLARARQLEKLLIPAVEVSYEFDWQTDPDWSFEFVEWLKASGKSERALELAVSEMFGFKWRLSYDPFTLNEQLNTMYM</sequence>
<dbReference type="STRING" id="6573.A0A210PFH5"/>
<dbReference type="Gene3D" id="3.80.10.10">
    <property type="entry name" value="Ribonuclease Inhibitor"/>
    <property type="match status" value="1"/>
</dbReference>
<evidence type="ECO:0008006" key="3">
    <source>
        <dbReference type="Google" id="ProtNLM"/>
    </source>
</evidence>
<dbReference type="OrthoDB" id="9974792at2759"/>
<protein>
    <recommendedName>
        <fullName evidence="3">F-box domain-containing protein</fullName>
    </recommendedName>
</protein>
<dbReference type="InterPro" id="IPR032675">
    <property type="entry name" value="LRR_dom_sf"/>
</dbReference>